<keyword evidence="4" id="KW-0646">Protease inhibitor</keyword>
<evidence type="ECO:0000256" key="3">
    <source>
        <dbReference type="ARBA" id="ARBA00022525"/>
    </source>
</evidence>
<evidence type="ECO:0000256" key="6">
    <source>
        <dbReference type="ARBA" id="ARBA00023157"/>
    </source>
</evidence>
<dbReference type="InterPro" id="IPR023549">
    <property type="entry name" value="Subtilisin_inhibitor"/>
</dbReference>
<evidence type="ECO:0000256" key="2">
    <source>
        <dbReference type="ARBA" id="ARBA00010472"/>
    </source>
</evidence>
<dbReference type="AlphaFoldDB" id="A0A3A5MBH6"/>
<feature type="region of interest" description="Disordered" evidence="7">
    <location>
        <begin position="1"/>
        <end position="43"/>
    </location>
</feature>
<evidence type="ECO:0000313" key="10">
    <source>
        <dbReference type="Proteomes" id="UP000272560"/>
    </source>
</evidence>
<keyword evidence="6" id="KW-1015">Disulfide bond</keyword>
<keyword evidence="10" id="KW-1185">Reference proteome</keyword>
<evidence type="ECO:0000259" key="8">
    <source>
        <dbReference type="Pfam" id="PF00720"/>
    </source>
</evidence>
<comment type="similarity">
    <text evidence="2">Belongs to the protease inhibitor I16 (SSI) family.</text>
</comment>
<evidence type="ECO:0000256" key="7">
    <source>
        <dbReference type="SAM" id="MobiDB-lite"/>
    </source>
</evidence>
<organism evidence="9 10">
    <name type="scientific">Arthrobacter cheniae</name>
    <dbReference type="NCBI Taxonomy" id="1258888"/>
    <lineage>
        <taxon>Bacteria</taxon>
        <taxon>Bacillati</taxon>
        <taxon>Actinomycetota</taxon>
        <taxon>Actinomycetes</taxon>
        <taxon>Micrococcales</taxon>
        <taxon>Micrococcaceae</taxon>
        <taxon>Arthrobacter</taxon>
    </lineage>
</organism>
<feature type="compositionally biased region" description="Polar residues" evidence="7">
    <location>
        <begin position="29"/>
        <end position="43"/>
    </location>
</feature>
<dbReference type="GO" id="GO:0004867">
    <property type="term" value="F:serine-type endopeptidase inhibitor activity"/>
    <property type="evidence" value="ECO:0007669"/>
    <property type="project" value="UniProtKB-KW"/>
</dbReference>
<keyword evidence="5" id="KW-0722">Serine protease inhibitor</keyword>
<evidence type="ECO:0000256" key="1">
    <source>
        <dbReference type="ARBA" id="ARBA00004613"/>
    </source>
</evidence>
<dbReference type="SUPFAM" id="SSF55399">
    <property type="entry name" value="Subtilisin inhibitor"/>
    <property type="match status" value="1"/>
</dbReference>
<comment type="subcellular location">
    <subcellularLocation>
        <location evidence="1">Secreted</location>
    </subcellularLocation>
</comment>
<gene>
    <name evidence="9" type="ORF">D6T63_08450</name>
</gene>
<dbReference type="OrthoDB" id="3427327at2"/>
<feature type="region of interest" description="Disordered" evidence="7">
    <location>
        <begin position="65"/>
        <end position="113"/>
    </location>
</feature>
<dbReference type="Pfam" id="PF00720">
    <property type="entry name" value="SSI"/>
    <property type="match status" value="1"/>
</dbReference>
<dbReference type="Proteomes" id="UP000272560">
    <property type="component" value="Unassembled WGS sequence"/>
</dbReference>
<protein>
    <submittedName>
        <fullName evidence="9">Serine protease inhibitor</fullName>
    </submittedName>
</protein>
<dbReference type="EMBL" id="QZVT01000004">
    <property type="protein sequence ID" value="RJT79927.1"/>
    <property type="molecule type" value="Genomic_DNA"/>
</dbReference>
<dbReference type="InterPro" id="IPR036819">
    <property type="entry name" value="Subtilisin_inhibitor-like_sf"/>
</dbReference>
<name>A0A3A5MBH6_9MICC</name>
<feature type="domain" description="Subtilisin inhibitor" evidence="8">
    <location>
        <begin position="121"/>
        <end position="201"/>
    </location>
</feature>
<evidence type="ECO:0000256" key="4">
    <source>
        <dbReference type="ARBA" id="ARBA00022690"/>
    </source>
</evidence>
<proteinExistence type="inferred from homology"/>
<keyword evidence="3" id="KW-0964">Secreted</keyword>
<comment type="caution">
    <text evidence="9">The sequence shown here is derived from an EMBL/GenBank/DDBJ whole genome shotgun (WGS) entry which is preliminary data.</text>
</comment>
<dbReference type="GO" id="GO:0005576">
    <property type="term" value="C:extracellular region"/>
    <property type="evidence" value="ECO:0007669"/>
    <property type="project" value="UniProtKB-SubCell"/>
</dbReference>
<reference evidence="9 10" key="1">
    <citation type="submission" date="2018-09" db="EMBL/GenBank/DDBJ databases">
        <title>Novel species of Arthrobacter.</title>
        <authorList>
            <person name="Liu Q."/>
            <person name="Xin Y.-H."/>
        </authorList>
    </citation>
    <scope>NUCLEOTIDE SEQUENCE [LARGE SCALE GENOMIC DNA]</scope>
    <source>
        <strain evidence="9 10">Hz2</strain>
    </source>
</reference>
<evidence type="ECO:0000313" key="9">
    <source>
        <dbReference type="EMBL" id="RJT79927.1"/>
    </source>
</evidence>
<accession>A0A3A5MBH6</accession>
<dbReference type="Gene3D" id="3.30.350.10">
    <property type="entry name" value="Subtilisin inhibitor-like"/>
    <property type="match status" value="1"/>
</dbReference>
<evidence type="ECO:0000256" key="5">
    <source>
        <dbReference type="ARBA" id="ARBA00022900"/>
    </source>
</evidence>
<sequence length="229" mass="22839">MTLEPGRSAVVLRCPTTSRYAGKPAEGDTVSNTDPTSGAGTPSRTVIRLALPLAALSLALSACTQGGPAAEPTEQETTVQSSTPEPSPAPSPTANGPSASPSPTPVPTAAAPPAASAGSALLTISVKQDAAAEPVQYILECVDGAPGPASTLPNAEAACATLARLGTGFFTARPNKDVICTQEYGGPQTASITGDLNGTSVLAAFALTDGCEISRWDRVRDILGTPGGQ</sequence>